<protein>
    <submittedName>
        <fullName evidence="7">Leguminosin group486 secreted peptide</fullName>
    </submittedName>
    <submittedName>
        <fullName evidence="8">Putative plant self-incompatibility S1</fullName>
    </submittedName>
</protein>
<keyword evidence="5" id="KW-0732">Signal</keyword>
<sequence>MAYQNYFTFFILFFFFYVLITKTFAIQNPVVFDIRNDLPSNILGDLAVGCNQSDHMSHINVGDHYNRTFQVGQSWECDASWSRYFTFGWEVYKENRDEGHSTIYWSVRQDGFYHSLDASHWKWLAQWYTE</sequence>
<dbReference type="EMBL" id="CM001218">
    <property type="protein sequence ID" value="KEH38116.1"/>
    <property type="molecule type" value="Genomic_DNA"/>
</dbReference>
<evidence type="ECO:0000313" key="10">
    <source>
        <dbReference type="Proteomes" id="UP000002051"/>
    </source>
</evidence>
<evidence type="ECO:0000256" key="6">
    <source>
        <dbReference type="SAM" id="Phobius"/>
    </source>
</evidence>
<evidence type="ECO:0000256" key="3">
    <source>
        <dbReference type="ARBA" id="ARBA00022471"/>
    </source>
</evidence>
<dbReference type="HOGENOM" id="CLU_143825_1_0_1"/>
<keyword evidence="10" id="KW-1185">Reference proteome</keyword>
<keyword evidence="6" id="KW-0812">Transmembrane</keyword>
<evidence type="ECO:0000313" key="7">
    <source>
        <dbReference type="EMBL" id="KEH38116.1"/>
    </source>
</evidence>
<dbReference type="EnsemblPlants" id="KEH38116">
    <property type="protein sequence ID" value="KEH38116"/>
    <property type="gene ID" value="MTR_2g461570"/>
</dbReference>
<reference evidence="9" key="3">
    <citation type="submission" date="2015-04" db="UniProtKB">
        <authorList>
            <consortium name="EnsemblPlants"/>
        </authorList>
    </citation>
    <scope>IDENTIFICATION</scope>
    <source>
        <strain evidence="9">cv. Jemalong A17</strain>
    </source>
</reference>
<reference evidence="7 10" key="1">
    <citation type="journal article" date="2011" name="Nature">
        <title>The Medicago genome provides insight into the evolution of rhizobial symbioses.</title>
        <authorList>
            <person name="Young N.D."/>
            <person name="Debelle F."/>
            <person name="Oldroyd G.E."/>
            <person name="Geurts R."/>
            <person name="Cannon S.B."/>
            <person name="Udvardi M.K."/>
            <person name="Benedito V.A."/>
            <person name="Mayer K.F."/>
            <person name="Gouzy J."/>
            <person name="Schoof H."/>
            <person name="Van de Peer Y."/>
            <person name="Proost S."/>
            <person name="Cook D.R."/>
            <person name="Meyers B.C."/>
            <person name="Spannagl M."/>
            <person name="Cheung F."/>
            <person name="De Mita S."/>
            <person name="Krishnakumar V."/>
            <person name="Gundlach H."/>
            <person name="Zhou S."/>
            <person name="Mudge J."/>
            <person name="Bharti A.K."/>
            <person name="Murray J.D."/>
            <person name="Naoumkina M.A."/>
            <person name="Rosen B."/>
            <person name="Silverstein K.A."/>
            <person name="Tang H."/>
            <person name="Rombauts S."/>
            <person name="Zhao P.X."/>
            <person name="Zhou P."/>
            <person name="Barbe V."/>
            <person name="Bardou P."/>
            <person name="Bechner M."/>
            <person name="Bellec A."/>
            <person name="Berger A."/>
            <person name="Berges H."/>
            <person name="Bidwell S."/>
            <person name="Bisseling T."/>
            <person name="Choisne N."/>
            <person name="Couloux A."/>
            <person name="Denny R."/>
            <person name="Deshpande S."/>
            <person name="Dai X."/>
            <person name="Doyle J.J."/>
            <person name="Dudez A.M."/>
            <person name="Farmer A.D."/>
            <person name="Fouteau S."/>
            <person name="Franken C."/>
            <person name="Gibelin C."/>
            <person name="Gish J."/>
            <person name="Goldstein S."/>
            <person name="Gonzalez A.J."/>
            <person name="Green P.J."/>
            <person name="Hallab A."/>
            <person name="Hartog M."/>
            <person name="Hua A."/>
            <person name="Humphray S.J."/>
            <person name="Jeong D.H."/>
            <person name="Jing Y."/>
            <person name="Jocker A."/>
            <person name="Kenton S.M."/>
            <person name="Kim D.J."/>
            <person name="Klee K."/>
            <person name="Lai H."/>
            <person name="Lang C."/>
            <person name="Lin S."/>
            <person name="Macmil S.L."/>
            <person name="Magdelenat G."/>
            <person name="Matthews L."/>
            <person name="McCorrison J."/>
            <person name="Monaghan E.L."/>
            <person name="Mun J.H."/>
            <person name="Najar F.Z."/>
            <person name="Nicholson C."/>
            <person name="Noirot C."/>
            <person name="O'Bleness M."/>
            <person name="Paule C.R."/>
            <person name="Poulain J."/>
            <person name="Prion F."/>
            <person name="Qin B."/>
            <person name="Qu C."/>
            <person name="Retzel E.F."/>
            <person name="Riddle C."/>
            <person name="Sallet E."/>
            <person name="Samain S."/>
            <person name="Samson N."/>
            <person name="Sanders I."/>
            <person name="Saurat O."/>
            <person name="Scarpelli C."/>
            <person name="Schiex T."/>
            <person name="Segurens B."/>
            <person name="Severin A.J."/>
            <person name="Sherrier D.J."/>
            <person name="Shi R."/>
            <person name="Sims S."/>
            <person name="Singer S.R."/>
            <person name="Sinharoy S."/>
            <person name="Sterck L."/>
            <person name="Viollet A."/>
            <person name="Wang B.B."/>
            <person name="Wang K."/>
            <person name="Wang M."/>
            <person name="Wang X."/>
            <person name="Warfsmann J."/>
            <person name="Weissenbach J."/>
            <person name="White D.D."/>
            <person name="White J.D."/>
            <person name="Wiley G.B."/>
            <person name="Wincker P."/>
            <person name="Xing Y."/>
            <person name="Yang L."/>
            <person name="Yao Z."/>
            <person name="Ying F."/>
            <person name="Zhai J."/>
            <person name="Zhou L."/>
            <person name="Zuber A."/>
            <person name="Denarie J."/>
            <person name="Dixon R.A."/>
            <person name="May G.D."/>
            <person name="Schwartz D.C."/>
            <person name="Rogers J."/>
            <person name="Quetier F."/>
            <person name="Town C.D."/>
            <person name="Roe B.A."/>
        </authorList>
    </citation>
    <scope>NUCLEOTIDE SEQUENCE [LARGE SCALE GENOMIC DNA]</scope>
    <source>
        <strain evidence="7">A17</strain>
        <strain evidence="9 10">cv. Jemalong A17</strain>
    </source>
</reference>
<evidence type="ECO:0000313" key="8">
    <source>
        <dbReference type="EMBL" id="RHN74244.1"/>
    </source>
</evidence>
<reference evidence="7 10" key="2">
    <citation type="journal article" date="2014" name="BMC Genomics">
        <title>An improved genome release (version Mt4.0) for the model legume Medicago truncatula.</title>
        <authorList>
            <person name="Tang H."/>
            <person name="Krishnakumar V."/>
            <person name="Bidwell S."/>
            <person name="Rosen B."/>
            <person name="Chan A."/>
            <person name="Zhou S."/>
            <person name="Gentzbittel L."/>
            <person name="Childs K.L."/>
            <person name="Yandell M."/>
            <person name="Gundlach H."/>
            <person name="Mayer K.F."/>
            <person name="Schwartz D.C."/>
            <person name="Town C.D."/>
        </authorList>
    </citation>
    <scope>GENOME REANNOTATION</scope>
    <source>
        <strain evidence="7">A17</strain>
        <strain evidence="9 10">cv. Jemalong A17</strain>
    </source>
</reference>
<evidence type="ECO:0000256" key="1">
    <source>
        <dbReference type="ARBA" id="ARBA00004613"/>
    </source>
</evidence>
<comment type="similarity">
    <text evidence="2">Belongs to the plant self-incompatibility (S1) protein family.</text>
</comment>
<keyword evidence="3" id="KW-0713">Self-incompatibility</keyword>
<reference evidence="8" key="4">
    <citation type="journal article" date="2018" name="Nat. Plants">
        <title>Whole-genome landscape of Medicago truncatula symbiotic genes.</title>
        <authorList>
            <person name="Pecrix Y."/>
            <person name="Gamas P."/>
            <person name="Carrere S."/>
        </authorList>
    </citation>
    <scope>NUCLEOTIDE SEQUENCE</scope>
    <source>
        <tissue evidence="8">Leaves</tissue>
    </source>
</reference>
<dbReference type="Pfam" id="PF05938">
    <property type="entry name" value="Self-incomp_S1"/>
    <property type="match status" value="1"/>
</dbReference>
<dbReference type="EMBL" id="PSQE01000002">
    <property type="protein sequence ID" value="RHN74244.1"/>
    <property type="molecule type" value="Genomic_DNA"/>
</dbReference>
<comment type="subcellular location">
    <subcellularLocation>
        <location evidence="1">Secreted</location>
    </subcellularLocation>
</comment>
<dbReference type="AlphaFoldDB" id="A0A072V909"/>
<dbReference type="Gramene" id="rna10276">
    <property type="protein sequence ID" value="RHN74244.1"/>
    <property type="gene ID" value="gene10276"/>
</dbReference>
<proteinExistence type="inferred from homology"/>
<evidence type="ECO:0000313" key="9">
    <source>
        <dbReference type="EnsemblPlants" id="KEH38116"/>
    </source>
</evidence>
<dbReference type="PANTHER" id="PTHR35630:SF1">
    <property type="entry name" value="LEGUMINOSIN GROUP486 SECRETED PEPTIDE"/>
    <property type="match status" value="1"/>
</dbReference>
<accession>A0A072V909</accession>
<dbReference type="Proteomes" id="UP000002051">
    <property type="component" value="Chromosome 2"/>
</dbReference>
<organism evidence="7 10">
    <name type="scientific">Medicago truncatula</name>
    <name type="common">Barrel medic</name>
    <name type="synonym">Medicago tribuloides</name>
    <dbReference type="NCBI Taxonomy" id="3880"/>
    <lineage>
        <taxon>Eukaryota</taxon>
        <taxon>Viridiplantae</taxon>
        <taxon>Streptophyta</taxon>
        <taxon>Embryophyta</taxon>
        <taxon>Tracheophyta</taxon>
        <taxon>Spermatophyta</taxon>
        <taxon>Magnoliopsida</taxon>
        <taxon>eudicotyledons</taxon>
        <taxon>Gunneridae</taxon>
        <taxon>Pentapetalae</taxon>
        <taxon>rosids</taxon>
        <taxon>fabids</taxon>
        <taxon>Fabales</taxon>
        <taxon>Fabaceae</taxon>
        <taxon>Papilionoideae</taxon>
        <taxon>50 kb inversion clade</taxon>
        <taxon>NPAAA clade</taxon>
        <taxon>Hologalegina</taxon>
        <taxon>IRL clade</taxon>
        <taxon>Trifolieae</taxon>
        <taxon>Medicago</taxon>
    </lineage>
</organism>
<dbReference type="InterPro" id="IPR010264">
    <property type="entry name" value="Self-incomp_S1"/>
</dbReference>
<feature type="transmembrane region" description="Helical" evidence="6">
    <location>
        <begin position="6"/>
        <end position="25"/>
    </location>
</feature>
<evidence type="ECO:0000256" key="5">
    <source>
        <dbReference type="ARBA" id="ARBA00022729"/>
    </source>
</evidence>
<dbReference type="GO" id="GO:0005576">
    <property type="term" value="C:extracellular region"/>
    <property type="evidence" value="ECO:0007669"/>
    <property type="project" value="UniProtKB-SubCell"/>
</dbReference>
<evidence type="ECO:0000256" key="4">
    <source>
        <dbReference type="ARBA" id="ARBA00022525"/>
    </source>
</evidence>
<gene>
    <name evidence="7" type="ordered locus">MTR_2g461570</name>
    <name evidence="8" type="ORF">MtrunA17_Chr2g0308191</name>
</gene>
<keyword evidence="6" id="KW-0472">Membrane</keyword>
<dbReference type="PANTHER" id="PTHR35630">
    <property type="entry name" value="LEGUMINOSIN GROUP486 SECRETED PEPTIDE"/>
    <property type="match status" value="1"/>
</dbReference>
<dbReference type="Proteomes" id="UP000265566">
    <property type="component" value="Chromosome 2"/>
</dbReference>
<keyword evidence="4" id="KW-0964">Secreted</keyword>
<name>A0A072V909_MEDTR</name>
<dbReference type="GO" id="GO:0060320">
    <property type="term" value="P:rejection of self pollen"/>
    <property type="evidence" value="ECO:0007669"/>
    <property type="project" value="UniProtKB-KW"/>
</dbReference>
<evidence type="ECO:0000256" key="2">
    <source>
        <dbReference type="ARBA" id="ARBA00005581"/>
    </source>
</evidence>
<keyword evidence="6" id="KW-1133">Transmembrane helix</keyword>